<feature type="domain" description="Fatty acid hydroxylase" evidence="8">
    <location>
        <begin position="121"/>
        <end position="255"/>
    </location>
</feature>
<evidence type="ECO:0000256" key="2">
    <source>
        <dbReference type="ARBA" id="ARBA00022692"/>
    </source>
</evidence>
<dbReference type="InterPro" id="IPR006694">
    <property type="entry name" value="Fatty_acid_hydroxylase"/>
</dbReference>
<evidence type="ECO:0000256" key="7">
    <source>
        <dbReference type="SAM" id="Phobius"/>
    </source>
</evidence>
<sequence>MAPIHTLARWLAWPAFLGLGLTGSALAFQSQSPVLNFVFVYLGTFALLGLAERLMPFEPAWLENDGETANDIAHTLLTKGVVEVLSGLGVVFPMLAAKVFAASQFLRIGGWPVHLPLPLQVVLALIIAEFGLYWAHRLAHEHLNLWRFHALHHSVERLWVVNTGRFHVVDSVFKITLSQVPLYLLGAPVEVFLWVGAVTAFIGILTHCNLDVVTGPLDYIFSTPRLHRWHHSLNLREGNSNYGENLVLFDQIFGTYFNPDREPGRHIGITGKIAKGFLAQLAQPFSRKGQRQILGSKPKAYYEAQIAAELERERAEKAKIVLTPKS</sequence>
<evidence type="ECO:0000313" key="9">
    <source>
        <dbReference type="EMBL" id="MDQ0457058.1"/>
    </source>
</evidence>
<evidence type="ECO:0000259" key="8">
    <source>
        <dbReference type="Pfam" id="PF04116"/>
    </source>
</evidence>
<evidence type="ECO:0000256" key="3">
    <source>
        <dbReference type="ARBA" id="ARBA00022989"/>
    </source>
</evidence>
<reference evidence="9 10" key="1">
    <citation type="submission" date="2023-07" db="EMBL/GenBank/DDBJ databases">
        <title>Genomic Encyclopedia of Type Strains, Phase IV (KMG-IV): sequencing the most valuable type-strain genomes for metagenomic binning, comparative biology and taxonomic classification.</title>
        <authorList>
            <person name="Goeker M."/>
        </authorList>
    </citation>
    <scope>NUCLEOTIDE SEQUENCE [LARGE SCALE GENOMIC DNA]</scope>
    <source>
        <strain evidence="9 10">DSM 100301</strain>
    </source>
</reference>
<feature type="transmembrane region" description="Helical" evidence="7">
    <location>
        <begin position="117"/>
        <end position="135"/>
    </location>
</feature>
<proteinExistence type="predicted"/>
<organism evidence="9 10">
    <name type="scientific">Rhizobium paknamense</name>
    <dbReference type="NCBI Taxonomy" id="1206817"/>
    <lineage>
        <taxon>Bacteria</taxon>
        <taxon>Pseudomonadati</taxon>
        <taxon>Pseudomonadota</taxon>
        <taxon>Alphaproteobacteria</taxon>
        <taxon>Hyphomicrobiales</taxon>
        <taxon>Rhizobiaceae</taxon>
        <taxon>Rhizobium/Agrobacterium group</taxon>
        <taxon>Rhizobium</taxon>
    </lineage>
</organism>
<feature type="transmembrane region" description="Helical" evidence="7">
    <location>
        <begin position="76"/>
        <end position="97"/>
    </location>
</feature>
<evidence type="ECO:0000256" key="5">
    <source>
        <dbReference type="ARBA" id="ARBA00023098"/>
    </source>
</evidence>
<feature type="transmembrane region" description="Helical" evidence="7">
    <location>
        <begin position="182"/>
        <end position="205"/>
    </location>
</feature>
<accession>A0ABU0IHF8</accession>
<keyword evidence="2 7" id="KW-0812">Transmembrane</keyword>
<dbReference type="Proteomes" id="UP001235269">
    <property type="component" value="Unassembled WGS sequence"/>
</dbReference>
<dbReference type="EMBL" id="JAUSWH010000012">
    <property type="protein sequence ID" value="MDQ0457058.1"/>
    <property type="molecule type" value="Genomic_DNA"/>
</dbReference>
<gene>
    <name evidence="9" type="ORF">QO005_003405</name>
</gene>
<dbReference type="RefSeq" id="WP_307159243.1">
    <property type="nucleotide sequence ID" value="NZ_JAUSWH010000012.1"/>
</dbReference>
<keyword evidence="6 7" id="KW-0472">Membrane</keyword>
<keyword evidence="3 7" id="KW-1133">Transmembrane helix</keyword>
<keyword evidence="4" id="KW-0560">Oxidoreductase</keyword>
<evidence type="ECO:0000313" key="10">
    <source>
        <dbReference type="Proteomes" id="UP001235269"/>
    </source>
</evidence>
<keyword evidence="5" id="KW-0443">Lipid metabolism</keyword>
<evidence type="ECO:0000256" key="6">
    <source>
        <dbReference type="ARBA" id="ARBA00023136"/>
    </source>
</evidence>
<feature type="transmembrane region" description="Helical" evidence="7">
    <location>
        <begin position="37"/>
        <end position="55"/>
    </location>
</feature>
<comment type="caution">
    <text evidence="9">The sequence shown here is derived from an EMBL/GenBank/DDBJ whole genome shotgun (WGS) entry which is preliminary data.</text>
</comment>
<keyword evidence="10" id="KW-1185">Reference proteome</keyword>
<evidence type="ECO:0000256" key="1">
    <source>
        <dbReference type="ARBA" id="ARBA00004127"/>
    </source>
</evidence>
<name>A0ABU0IHF8_9HYPH</name>
<dbReference type="PANTHER" id="PTHR21624">
    <property type="entry name" value="STEROL DESATURASE-RELATED PROTEIN"/>
    <property type="match status" value="1"/>
</dbReference>
<dbReference type="InterPro" id="IPR051689">
    <property type="entry name" value="Sterol_desaturase/TMEM195"/>
</dbReference>
<evidence type="ECO:0000256" key="4">
    <source>
        <dbReference type="ARBA" id="ARBA00023002"/>
    </source>
</evidence>
<comment type="subcellular location">
    <subcellularLocation>
        <location evidence="1">Endomembrane system</location>
        <topology evidence="1">Multi-pass membrane protein</topology>
    </subcellularLocation>
</comment>
<dbReference type="Pfam" id="PF04116">
    <property type="entry name" value="FA_hydroxylase"/>
    <property type="match status" value="1"/>
</dbReference>
<dbReference type="PANTHER" id="PTHR21624:SF1">
    <property type="entry name" value="ALKYLGLYCEROL MONOOXYGENASE"/>
    <property type="match status" value="1"/>
</dbReference>
<protein>
    <submittedName>
        <fullName evidence="9">Sterol desaturase/sphingolipid hydroxylase (Fatty acid hydroxylase superfamily)</fullName>
    </submittedName>
</protein>